<keyword evidence="2" id="KW-1185">Reference proteome</keyword>
<accession>A0A0K1EAA9</accession>
<sequence length="142" mass="14389">MPGRGGSWRVASAVQRGVSVLGVSLLGAALLWGCGGGNASGPPVSAAEYQGSEALNPKLPDGSVVYLSYDAHHPECFVFVGDAPVGGTEAKGERKTEDVACPDAALPLKACPAGLVYRSTSQADCICVPAGGDEAHRITCPH</sequence>
<proteinExistence type="predicted"/>
<dbReference type="KEGG" id="ccro:CMC5_019590"/>
<gene>
    <name evidence="1" type="ORF">CMC5_019590</name>
</gene>
<dbReference type="AlphaFoldDB" id="A0A0K1EAA9"/>
<protein>
    <submittedName>
        <fullName evidence="1">Uncharacterized protein</fullName>
    </submittedName>
</protein>
<evidence type="ECO:0000313" key="2">
    <source>
        <dbReference type="Proteomes" id="UP000067626"/>
    </source>
</evidence>
<dbReference type="EMBL" id="CP012159">
    <property type="protein sequence ID" value="AKT37816.1"/>
    <property type="molecule type" value="Genomic_DNA"/>
</dbReference>
<organism evidence="1 2">
    <name type="scientific">Chondromyces crocatus</name>
    <dbReference type="NCBI Taxonomy" id="52"/>
    <lineage>
        <taxon>Bacteria</taxon>
        <taxon>Pseudomonadati</taxon>
        <taxon>Myxococcota</taxon>
        <taxon>Polyangia</taxon>
        <taxon>Polyangiales</taxon>
        <taxon>Polyangiaceae</taxon>
        <taxon>Chondromyces</taxon>
    </lineage>
</organism>
<evidence type="ECO:0000313" key="1">
    <source>
        <dbReference type="EMBL" id="AKT37816.1"/>
    </source>
</evidence>
<dbReference type="Proteomes" id="UP000067626">
    <property type="component" value="Chromosome"/>
</dbReference>
<dbReference type="STRING" id="52.CMC5_019590"/>
<name>A0A0K1EAA9_CHOCO</name>
<reference evidence="1 2" key="1">
    <citation type="submission" date="2015-07" db="EMBL/GenBank/DDBJ databases">
        <title>Genome analysis of myxobacterium Chondromyces crocatus Cm c5 reveals a high potential for natural compound synthesis and the genetic basis for the loss of fruiting body formation.</title>
        <authorList>
            <person name="Zaburannyi N."/>
            <person name="Bunk B."/>
            <person name="Maier J."/>
            <person name="Overmann J."/>
            <person name="Mueller R."/>
        </authorList>
    </citation>
    <scope>NUCLEOTIDE SEQUENCE [LARGE SCALE GENOMIC DNA]</scope>
    <source>
        <strain evidence="1 2">Cm c5</strain>
    </source>
</reference>